<accession>A0A1G8KCG9</accession>
<name>A0A1G8KCG9_9RHOB</name>
<evidence type="ECO:0000313" key="4">
    <source>
        <dbReference type="Proteomes" id="UP000199093"/>
    </source>
</evidence>
<dbReference type="InterPro" id="IPR001638">
    <property type="entry name" value="Solute-binding_3/MltF_N"/>
</dbReference>
<evidence type="ECO:0000256" key="1">
    <source>
        <dbReference type="ARBA" id="ARBA00022729"/>
    </source>
</evidence>
<dbReference type="EMBL" id="FNEJ01000004">
    <property type="protein sequence ID" value="SDI41117.1"/>
    <property type="molecule type" value="Genomic_DNA"/>
</dbReference>
<gene>
    <name evidence="3" type="ORF">SAMN04487993_1004165</name>
</gene>
<evidence type="ECO:0000313" key="3">
    <source>
        <dbReference type="EMBL" id="SDI41117.1"/>
    </source>
</evidence>
<dbReference type="PANTHER" id="PTHR35936:SF17">
    <property type="entry name" value="ARGININE-BINDING EXTRACELLULAR PROTEIN ARTP"/>
    <property type="match status" value="1"/>
</dbReference>
<feature type="domain" description="Solute-binding protein family 3/N-terminal" evidence="2">
    <location>
        <begin position="16"/>
        <end position="235"/>
    </location>
</feature>
<dbReference type="OrthoDB" id="6955767at2"/>
<dbReference type="SUPFAM" id="SSF53850">
    <property type="entry name" value="Periplasmic binding protein-like II"/>
    <property type="match status" value="1"/>
</dbReference>
<dbReference type="STRING" id="555512.SAMN04487993_1004165"/>
<sequence length="242" mass="25556">MDLSLSQKQALVPTGCLRAALNHGNFVLVSRNEQHQPMGISVDLARAFAKAAGLDLDFVEYDRAADVSASADRGEWDICFLAVDPKRAETLDFTQPYIRIDGRYLAGPHCDLADAGALVAAGAKVGSVEGSAYTLTLARQEGAEHLVLFPTLAESLAALDAGKVAAIAGIGEAMAHEAAKRPGSRVLSPPFMEIRQAMAMPQGRPEAARILKDWLAGAARSGLTGDILERHGVARSCALLPD</sequence>
<evidence type="ECO:0000259" key="2">
    <source>
        <dbReference type="SMART" id="SM00062"/>
    </source>
</evidence>
<keyword evidence="4" id="KW-1185">Reference proteome</keyword>
<dbReference type="SMART" id="SM00062">
    <property type="entry name" value="PBPb"/>
    <property type="match status" value="1"/>
</dbReference>
<protein>
    <submittedName>
        <fullName evidence="3">Polar amino acid transport system substrate-binding protein</fullName>
    </submittedName>
</protein>
<reference evidence="4" key="1">
    <citation type="submission" date="2016-10" db="EMBL/GenBank/DDBJ databases">
        <authorList>
            <person name="Varghese N."/>
            <person name="Submissions S."/>
        </authorList>
    </citation>
    <scope>NUCLEOTIDE SEQUENCE [LARGE SCALE GENOMIC DNA]</scope>
    <source>
        <strain evidence="4">DSM 26424</strain>
    </source>
</reference>
<dbReference type="AlphaFoldDB" id="A0A1G8KCG9"/>
<dbReference type="PANTHER" id="PTHR35936">
    <property type="entry name" value="MEMBRANE-BOUND LYTIC MUREIN TRANSGLYCOSYLASE F"/>
    <property type="match status" value="1"/>
</dbReference>
<organism evidence="3 4">
    <name type="scientific">Salipiger marinus</name>
    <dbReference type="NCBI Taxonomy" id="555512"/>
    <lineage>
        <taxon>Bacteria</taxon>
        <taxon>Pseudomonadati</taxon>
        <taxon>Pseudomonadota</taxon>
        <taxon>Alphaproteobacteria</taxon>
        <taxon>Rhodobacterales</taxon>
        <taxon>Roseobacteraceae</taxon>
        <taxon>Salipiger</taxon>
    </lineage>
</organism>
<dbReference type="Proteomes" id="UP000199093">
    <property type="component" value="Unassembled WGS sequence"/>
</dbReference>
<keyword evidence="1" id="KW-0732">Signal</keyword>
<proteinExistence type="predicted"/>
<dbReference type="Gene3D" id="3.40.190.10">
    <property type="entry name" value="Periplasmic binding protein-like II"/>
    <property type="match status" value="2"/>
</dbReference>
<dbReference type="RefSeq" id="WP_089844953.1">
    <property type="nucleotide sequence ID" value="NZ_FNEJ01000004.1"/>
</dbReference>
<dbReference type="Pfam" id="PF00497">
    <property type="entry name" value="SBP_bac_3"/>
    <property type="match status" value="1"/>
</dbReference>